<keyword evidence="1" id="KW-0812">Transmembrane</keyword>
<comment type="caution">
    <text evidence="2">The sequence shown here is derived from an EMBL/GenBank/DDBJ whole genome shotgun (WGS) entry which is preliminary data.</text>
</comment>
<organism evidence="2 3">
    <name type="scientific">Companilactobacillus huachuanensis</name>
    <dbReference type="NCBI Taxonomy" id="2559914"/>
    <lineage>
        <taxon>Bacteria</taxon>
        <taxon>Bacillati</taxon>
        <taxon>Bacillota</taxon>
        <taxon>Bacilli</taxon>
        <taxon>Lactobacillales</taxon>
        <taxon>Lactobacillaceae</taxon>
        <taxon>Companilactobacillus</taxon>
    </lineage>
</organism>
<sequence length="172" mass="19879">MENKAKSKRKMILSVLIMVVFVVGKLYISYEKNRLPDGLSDTDSVLTYLGENKKSYDQISMTSAISQLSAGNSELQDQTKNSPVIFIMENKKTGRYVFKYKSHFVYLVKEITDFYDDGSYKYIYFVTGIKKDSDGKQYVKELNAKNYDDSNAKETSGYSITEYNNYYSKDFD</sequence>
<keyword evidence="3" id="KW-1185">Reference proteome</keyword>
<reference evidence="3" key="1">
    <citation type="journal article" date="2019" name="Int. J. Syst. Evol. Microbiol.">
        <title>The Global Catalogue of Microorganisms (GCM) 10K type strain sequencing project: providing services to taxonomists for standard genome sequencing and annotation.</title>
        <authorList>
            <consortium name="The Broad Institute Genomics Platform"/>
            <consortium name="The Broad Institute Genome Sequencing Center for Infectious Disease"/>
            <person name="Wu L."/>
            <person name="Ma J."/>
        </authorList>
    </citation>
    <scope>NUCLEOTIDE SEQUENCE [LARGE SCALE GENOMIC DNA]</scope>
    <source>
        <strain evidence="3">CCM 8927</strain>
    </source>
</reference>
<dbReference type="Proteomes" id="UP001596288">
    <property type="component" value="Unassembled WGS sequence"/>
</dbReference>
<name>A0ABW1RM75_9LACO</name>
<feature type="transmembrane region" description="Helical" evidence="1">
    <location>
        <begin position="12"/>
        <end position="30"/>
    </location>
</feature>
<dbReference type="EMBL" id="JBHSSF010000020">
    <property type="protein sequence ID" value="MFC6176956.1"/>
    <property type="molecule type" value="Genomic_DNA"/>
</dbReference>
<dbReference type="RefSeq" id="WP_137610641.1">
    <property type="nucleotide sequence ID" value="NZ_BJDF01000003.1"/>
</dbReference>
<protein>
    <recommendedName>
        <fullName evidence="4">DUF4825 domain-containing protein</fullName>
    </recommendedName>
</protein>
<evidence type="ECO:0000256" key="1">
    <source>
        <dbReference type="SAM" id="Phobius"/>
    </source>
</evidence>
<keyword evidence="1" id="KW-0472">Membrane</keyword>
<evidence type="ECO:0000313" key="2">
    <source>
        <dbReference type="EMBL" id="MFC6176956.1"/>
    </source>
</evidence>
<evidence type="ECO:0000313" key="3">
    <source>
        <dbReference type="Proteomes" id="UP001596288"/>
    </source>
</evidence>
<evidence type="ECO:0008006" key="4">
    <source>
        <dbReference type="Google" id="ProtNLM"/>
    </source>
</evidence>
<gene>
    <name evidence="2" type="ORF">ACFQAV_08895</name>
</gene>
<keyword evidence="1" id="KW-1133">Transmembrane helix</keyword>
<proteinExistence type="predicted"/>
<accession>A0ABW1RM75</accession>